<comment type="caution">
    <text evidence="1">The sequence shown here is derived from an EMBL/GenBank/DDBJ whole genome shotgun (WGS) entry which is preliminary data.</text>
</comment>
<accession>A0ABQ9GG42</accession>
<dbReference type="Gene3D" id="2.40.70.10">
    <property type="entry name" value="Acid Proteases"/>
    <property type="match status" value="1"/>
</dbReference>
<dbReference type="PANTHER" id="PTHR37984:SF9">
    <property type="entry name" value="INTEGRASE CATALYTIC DOMAIN-CONTAINING PROTEIN"/>
    <property type="match status" value="1"/>
</dbReference>
<dbReference type="InterPro" id="IPR021109">
    <property type="entry name" value="Peptidase_aspartic_dom_sf"/>
</dbReference>
<dbReference type="Gene3D" id="3.10.10.10">
    <property type="entry name" value="HIV Type 1 Reverse Transcriptase, subunit A, domain 1"/>
    <property type="match status" value="1"/>
</dbReference>
<keyword evidence="2" id="KW-1185">Reference proteome</keyword>
<dbReference type="SUPFAM" id="SSF50630">
    <property type="entry name" value="Acid proteases"/>
    <property type="match status" value="1"/>
</dbReference>
<reference evidence="1 2" key="1">
    <citation type="submission" date="2023-02" db="EMBL/GenBank/DDBJ databases">
        <title>LHISI_Scaffold_Assembly.</title>
        <authorList>
            <person name="Stuart O.P."/>
            <person name="Cleave R."/>
            <person name="Magrath M.J.L."/>
            <person name="Mikheyev A.S."/>
        </authorList>
    </citation>
    <scope>NUCLEOTIDE SEQUENCE [LARGE SCALE GENOMIC DNA]</scope>
    <source>
        <strain evidence="1">Daus_M_001</strain>
        <tissue evidence="1">Leg muscle</tissue>
    </source>
</reference>
<sequence>MVGAEIEGDEDEDYKNEVLTALSKAEMGEESEPTEERQKYKVIYVLCSLFGTMNVIIPPEGLSLQGNAADNFRKWRQRFEVYFQASGLSTDTSVIYNTFSLSEEDSRNYVKILKILEQHFIPTAIQIVVRCVFFSCVQQEGESFDAFVTELRKLSADCKSGDLRDSLIRDHIICCIRDVRVKDRLLREPNLDLLKCINISHAVELADIQTRVKFLEYRRPRLHPVKQRVIHKVTKYIIQVLQEGVCEMMLASSKETTQVSRRQVIAVVSHSVRHVVRCTYGASAQRTVNSVINVVSTIIFRWWERVSLNTHDIPFKLNTGAQVNIITKNICTLLQLDIVCTQVKLLNYNGGCIDAIGEMTTKAIVIGSEYFITFVVVDIKATCILGLPTIVKMNLLSRVDAVNVRQSNSVTCQYPHLSQGIGELDYVYTIKLKDHSVPVAEPPRKIPFKFQERVKIEVDRMEEIGVIRKVTEPKE</sequence>
<proteinExistence type="predicted"/>
<protein>
    <submittedName>
        <fullName evidence="1">Uncharacterized protein</fullName>
    </submittedName>
</protein>
<evidence type="ECO:0000313" key="1">
    <source>
        <dbReference type="EMBL" id="KAJ8870286.1"/>
    </source>
</evidence>
<dbReference type="Proteomes" id="UP001159363">
    <property type="component" value="Chromosome 12"/>
</dbReference>
<dbReference type="EMBL" id="JARBHB010000013">
    <property type="protein sequence ID" value="KAJ8870286.1"/>
    <property type="molecule type" value="Genomic_DNA"/>
</dbReference>
<name>A0ABQ9GG42_9NEOP</name>
<evidence type="ECO:0000313" key="2">
    <source>
        <dbReference type="Proteomes" id="UP001159363"/>
    </source>
</evidence>
<dbReference type="PANTHER" id="PTHR37984">
    <property type="entry name" value="PROTEIN CBG26694"/>
    <property type="match status" value="1"/>
</dbReference>
<gene>
    <name evidence="1" type="ORF">PR048_029307</name>
</gene>
<organism evidence="1 2">
    <name type="scientific">Dryococelus australis</name>
    <dbReference type="NCBI Taxonomy" id="614101"/>
    <lineage>
        <taxon>Eukaryota</taxon>
        <taxon>Metazoa</taxon>
        <taxon>Ecdysozoa</taxon>
        <taxon>Arthropoda</taxon>
        <taxon>Hexapoda</taxon>
        <taxon>Insecta</taxon>
        <taxon>Pterygota</taxon>
        <taxon>Neoptera</taxon>
        <taxon>Polyneoptera</taxon>
        <taxon>Phasmatodea</taxon>
        <taxon>Verophasmatodea</taxon>
        <taxon>Anareolatae</taxon>
        <taxon>Phasmatidae</taxon>
        <taxon>Eurycanthinae</taxon>
        <taxon>Dryococelus</taxon>
    </lineage>
</organism>
<dbReference type="InterPro" id="IPR050951">
    <property type="entry name" value="Retrovirus_Pol_polyprotein"/>
</dbReference>